<reference evidence="2 3" key="1">
    <citation type="submission" date="2018-06" db="EMBL/GenBank/DDBJ databases">
        <title>Genome sequencing of Oceanotoga sp. sy52.</title>
        <authorList>
            <person name="Mori K."/>
        </authorList>
    </citation>
    <scope>NUCLEOTIDE SEQUENCE [LARGE SCALE GENOMIC DNA]</scope>
    <source>
        <strain evidence="3">sy52</strain>
    </source>
</reference>
<gene>
    <name evidence="2" type="ORF">OSSY52_10680</name>
</gene>
<organism evidence="2 3">
    <name type="scientific">Tepiditoga spiralis</name>
    <dbReference type="NCBI Taxonomy" id="2108365"/>
    <lineage>
        <taxon>Bacteria</taxon>
        <taxon>Thermotogati</taxon>
        <taxon>Thermotogota</taxon>
        <taxon>Thermotogae</taxon>
        <taxon>Petrotogales</taxon>
        <taxon>Petrotogaceae</taxon>
        <taxon>Tepiditoga</taxon>
    </lineage>
</organism>
<sequence>MLKKLNMIYSTLFMISMLSGFNDISNIAFKKQSWIRVGSLSFLTIFLYFLIQLLFIIGIYIIENKLEKEEDTDTNILFFSAVMESIAIIFMMYFSKFNILYYIFINIIIIYFNNIILYKSLKINNLEINLKRVLKNCFFFSTFDYVEEILKKKI</sequence>
<feature type="transmembrane region" description="Helical" evidence="1">
    <location>
        <begin position="41"/>
        <end position="62"/>
    </location>
</feature>
<evidence type="ECO:0000313" key="3">
    <source>
        <dbReference type="Proteomes" id="UP000516361"/>
    </source>
</evidence>
<evidence type="ECO:0000313" key="2">
    <source>
        <dbReference type="EMBL" id="BBE30927.1"/>
    </source>
</evidence>
<feature type="transmembrane region" description="Helical" evidence="1">
    <location>
        <begin position="74"/>
        <end position="93"/>
    </location>
</feature>
<keyword evidence="1" id="KW-1133">Transmembrane helix</keyword>
<accession>A0A7G1G7L4</accession>
<dbReference type="RefSeq" id="WP_190615994.1">
    <property type="nucleotide sequence ID" value="NZ_AP018712.1"/>
</dbReference>
<dbReference type="AlphaFoldDB" id="A0A7G1G7L4"/>
<dbReference type="EMBL" id="AP018712">
    <property type="protein sequence ID" value="BBE30927.1"/>
    <property type="molecule type" value="Genomic_DNA"/>
</dbReference>
<dbReference type="Proteomes" id="UP000516361">
    <property type="component" value="Chromosome"/>
</dbReference>
<keyword evidence="1" id="KW-0812">Transmembrane</keyword>
<protein>
    <submittedName>
        <fullName evidence="2">Uncharacterized protein</fullName>
    </submittedName>
</protein>
<evidence type="ECO:0000256" key="1">
    <source>
        <dbReference type="SAM" id="Phobius"/>
    </source>
</evidence>
<dbReference type="InParanoid" id="A0A7G1G7L4"/>
<feature type="transmembrane region" description="Helical" evidence="1">
    <location>
        <begin position="99"/>
        <end position="118"/>
    </location>
</feature>
<keyword evidence="3" id="KW-1185">Reference proteome</keyword>
<dbReference type="KEGG" id="ocy:OSSY52_10680"/>
<proteinExistence type="predicted"/>
<name>A0A7G1G7L4_9BACT</name>
<feature type="transmembrane region" description="Helical" evidence="1">
    <location>
        <begin position="7"/>
        <end position="29"/>
    </location>
</feature>
<keyword evidence="1" id="KW-0472">Membrane</keyword>